<proteinExistence type="predicted"/>
<evidence type="ECO:0000259" key="4">
    <source>
        <dbReference type="PROSITE" id="PS51379"/>
    </source>
</evidence>
<dbReference type="SUPFAM" id="SSF54862">
    <property type="entry name" value="4Fe-4S ferredoxins"/>
    <property type="match status" value="1"/>
</dbReference>
<dbReference type="PROSITE" id="PS00198">
    <property type="entry name" value="4FE4S_FER_1"/>
    <property type="match status" value="1"/>
</dbReference>
<dbReference type="RefSeq" id="WP_319801765.1">
    <property type="nucleotide sequence ID" value="NZ_JAOQNS010000003.1"/>
</dbReference>
<feature type="domain" description="4Fe-4S ferredoxin-type" evidence="4">
    <location>
        <begin position="1"/>
        <end position="29"/>
    </location>
</feature>
<dbReference type="PROSITE" id="PS51379">
    <property type="entry name" value="4FE4S_FER_2"/>
    <property type="match status" value="1"/>
</dbReference>
<comment type="caution">
    <text evidence="5">The sequence shown here is derived from an EMBL/GenBank/DDBJ whole genome shotgun (WGS) entry which is preliminary data.</text>
</comment>
<name>A0ABT3H958_9HYPH</name>
<protein>
    <submittedName>
        <fullName evidence="5">Ferredoxin</fullName>
    </submittedName>
</protein>
<dbReference type="Proteomes" id="UP001209755">
    <property type="component" value="Unassembled WGS sequence"/>
</dbReference>
<keyword evidence="6" id="KW-1185">Reference proteome</keyword>
<dbReference type="EMBL" id="JAOQNS010000003">
    <property type="protein sequence ID" value="MCW2306926.1"/>
    <property type="molecule type" value="Genomic_DNA"/>
</dbReference>
<evidence type="ECO:0000313" key="5">
    <source>
        <dbReference type="EMBL" id="MCW2306926.1"/>
    </source>
</evidence>
<keyword evidence="1" id="KW-0479">Metal-binding</keyword>
<evidence type="ECO:0000256" key="3">
    <source>
        <dbReference type="ARBA" id="ARBA00023014"/>
    </source>
</evidence>
<dbReference type="Gene3D" id="3.30.70.20">
    <property type="match status" value="1"/>
</dbReference>
<organism evidence="5 6">
    <name type="scientific">Rhodobium gokarnense</name>
    <dbReference type="NCBI Taxonomy" id="364296"/>
    <lineage>
        <taxon>Bacteria</taxon>
        <taxon>Pseudomonadati</taxon>
        <taxon>Pseudomonadota</taxon>
        <taxon>Alphaproteobacteria</taxon>
        <taxon>Hyphomicrobiales</taxon>
        <taxon>Rhodobiaceae</taxon>
        <taxon>Rhodobium</taxon>
    </lineage>
</organism>
<evidence type="ECO:0000256" key="1">
    <source>
        <dbReference type="ARBA" id="ARBA00022723"/>
    </source>
</evidence>
<dbReference type="InterPro" id="IPR017896">
    <property type="entry name" value="4Fe4S_Fe-S-bd"/>
</dbReference>
<reference evidence="6" key="1">
    <citation type="submission" date="2023-07" db="EMBL/GenBank/DDBJ databases">
        <title>Genome sequencing of Purple Non-Sulfur Bacteria from various extreme environments.</title>
        <authorList>
            <person name="Mayer M."/>
        </authorList>
    </citation>
    <scope>NUCLEOTIDE SEQUENCE [LARGE SCALE GENOMIC DNA]</scope>
    <source>
        <strain evidence="6">DSM 17935</strain>
    </source>
</reference>
<dbReference type="InterPro" id="IPR017900">
    <property type="entry name" value="4Fe4S_Fe_S_CS"/>
</dbReference>
<sequence>MAYEITAACVNCFACMDVCPSGAIREAKPHFLIDAAKCTHCEGDFADPQCASICPVEMAILNEFGEAANPLGSLTGIPVARLQALAAAGII</sequence>
<accession>A0ABT3H958</accession>
<gene>
    <name evidence="5" type="ORF">M2319_001248</name>
</gene>
<dbReference type="Pfam" id="PF13187">
    <property type="entry name" value="Fer4_9"/>
    <property type="match status" value="1"/>
</dbReference>
<keyword evidence="3" id="KW-0411">Iron-sulfur</keyword>
<evidence type="ECO:0000256" key="2">
    <source>
        <dbReference type="ARBA" id="ARBA00023004"/>
    </source>
</evidence>
<evidence type="ECO:0000313" key="6">
    <source>
        <dbReference type="Proteomes" id="UP001209755"/>
    </source>
</evidence>
<keyword evidence="2" id="KW-0408">Iron</keyword>